<evidence type="ECO:0000256" key="1">
    <source>
        <dbReference type="SAM" id="SignalP"/>
    </source>
</evidence>
<proteinExistence type="predicted"/>
<gene>
    <name evidence="2" type="ORF">PTRG_11753</name>
</gene>
<evidence type="ECO:0000313" key="2">
    <source>
        <dbReference type="EMBL" id="EDU44803.1"/>
    </source>
</evidence>
<keyword evidence="1" id="KW-0732">Signal</keyword>
<dbReference type="Proteomes" id="UP000001471">
    <property type="component" value="Unassembled WGS sequence"/>
</dbReference>
<organism evidence="2 3">
    <name type="scientific">Pyrenophora tritici-repentis (strain Pt-1C-BFP)</name>
    <name type="common">Wheat tan spot fungus</name>
    <name type="synonym">Drechslera tritici-repentis</name>
    <dbReference type="NCBI Taxonomy" id="426418"/>
    <lineage>
        <taxon>Eukaryota</taxon>
        <taxon>Fungi</taxon>
        <taxon>Dikarya</taxon>
        <taxon>Ascomycota</taxon>
        <taxon>Pezizomycotina</taxon>
        <taxon>Dothideomycetes</taxon>
        <taxon>Pleosporomycetidae</taxon>
        <taxon>Pleosporales</taxon>
        <taxon>Pleosporineae</taxon>
        <taxon>Pleosporaceae</taxon>
        <taxon>Pyrenophora</taxon>
    </lineage>
</organism>
<dbReference type="STRING" id="426418.B2WP43"/>
<protein>
    <submittedName>
        <fullName evidence="2">Uncharacterized protein</fullName>
    </submittedName>
</protein>
<evidence type="ECO:0000313" key="3">
    <source>
        <dbReference type="Proteomes" id="UP000001471"/>
    </source>
</evidence>
<reference evidence="3" key="1">
    <citation type="journal article" date="2013" name="G3 (Bethesda)">
        <title>Comparative genomics of a plant-pathogenic fungus, Pyrenophora tritici-repentis, reveals transduplication and the impact of repeat elements on pathogenicity and population divergence.</title>
        <authorList>
            <person name="Manning V.A."/>
            <person name="Pandelova I."/>
            <person name="Dhillon B."/>
            <person name="Wilhelm L.J."/>
            <person name="Goodwin S.B."/>
            <person name="Berlin A.M."/>
            <person name="Figueroa M."/>
            <person name="Freitag M."/>
            <person name="Hane J.K."/>
            <person name="Henrissat B."/>
            <person name="Holman W.H."/>
            <person name="Kodira C.D."/>
            <person name="Martin J."/>
            <person name="Oliver R.P."/>
            <person name="Robbertse B."/>
            <person name="Schackwitz W."/>
            <person name="Schwartz D.C."/>
            <person name="Spatafora J.W."/>
            <person name="Turgeon B.G."/>
            <person name="Yandava C."/>
            <person name="Young S."/>
            <person name="Zhou S."/>
            <person name="Zeng Q."/>
            <person name="Grigoriev I.V."/>
            <person name="Ma L.-J."/>
            <person name="Ciuffetti L.M."/>
        </authorList>
    </citation>
    <scope>NUCLEOTIDE SEQUENCE [LARGE SCALE GENOMIC DNA]</scope>
    <source>
        <strain evidence="3">Pt-1C-BFP</strain>
    </source>
</reference>
<dbReference type="HOGENOM" id="CLU_811687_0_0_1"/>
<dbReference type="eggNOG" id="ENOG502SY81">
    <property type="taxonomic scope" value="Eukaryota"/>
</dbReference>
<name>B2WP43_PYRTR</name>
<dbReference type="InParanoid" id="B2WP43"/>
<feature type="signal peptide" evidence="1">
    <location>
        <begin position="1"/>
        <end position="20"/>
    </location>
</feature>
<dbReference type="CDD" id="cd12148">
    <property type="entry name" value="fungal_TF_MHR"/>
    <property type="match status" value="1"/>
</dbReference>
<dbReference type="EMBL" id="DS231633">
    <property type="protein sequence ID" value="EDU44803.1"/>
    <property type="molecule type" value="Genomic_DNA"/>
</dbReference>
<dbReference type="AlphaFoldDB" id="B2WP43"/>
<feature type="chain" id="PRO_5002782988" evidence="1">
    <location>
        <begin position="21"/>
        <end position="279"/>
    </location>
</feature>
<accession>B2WP43</accession>
<sequence>MSLLIVSLAWGALLDPEVSSVSRAALLDAVLEISTLLLRQNGSVRQFLLGLAEKTGSEKLHTLILGSISTAASLNLHLEPVLRKFCTSDEQAIQTKRAMWLLYCIDKSYALRWQTFSLVSEGSLPITNPSDSIIGNDVATTHSSEWLWIRAQYSKICSNILQLRVSAEEEPSKDHSNRAVALSTALGEWYKSTRVSQMILSLDYKDAMRIKLQTSYYYYEARVQLLSISLPDTRSSSPAESQEYRELLKQSTRETISLSSTMSSEYLLQDCCTTATIYS</sequence>
<dbReference type="OrthoDB" id="3693136at2759"/>
<dbReference type="OMA" id="CCTTATI"/>